<comment type="caution">
    <text evidence="5">The sequence shown here is derived from an EMBL/GenBank/DDBJ whole genome shotgun (WGS) entry which is preliminary data.</text>
</comment>
<dbReference type="AlphaFoldDB" id="A0A2A4FYX9"/>
<dbReference type="InterPro" id="IPR036291">
    <property type="entry name" value="NAD(P)-bd_dom_sf"/>
</dbReference>
<dbReference type="PROSITE" id="PS00061">
    <property type="entry name" value="ADH_SHORT"/>
    <property type="match status" value="1"/>
</dbReference>
<accession>A0A2A4FYX9</accession>
<dbReference type="PANTHER" id="PTHR45024:SF2">
    <property type="entry name" value="SCP2 DOMAIN-CONTAINING PROTEIN"/>
    <property type="match status" value="1"/>
</dbReference>
<evidence type="ECO:0000256" key="3">
    <source>
        <dbReference type="RuleBase" id="RU000363"/>
    </source>
</evidence>
<reference evidence="5 6" key="1">
    <citation type="submission" date="2017-09" db="EMBL/GenBank/DDBJ databases">
        <title>The Catabolism of 3,6-Dichlorosalicylic acid is Initiated by the Cytochrome P450 Monooxygenase DsmABC in Rhizorhabdus dicambivorans Ndbn-20.</title>
        <authorList>
            <person name="Na L."/>
        </authorList>
    </citation>
    <scope>NUCLEOTIDE SEQUENCE [LARGE SCALE GENOMIC DNA]</scope>
    <source>
        <strain evidence="5 6">Ndbn-20m</strain>
    </source>
</reference>
<dbReference type="Proteomes" id="UP000218934">
    <property type="component" value="Unassembled WGS sequence"/>
</dbReference>
<keyword evidence="2" id="KW-0560">Oxidoreductase</keyword>
<proteinExistence type="inferred from homology"/>
<dbReference type="SUPFAM" id="SSF51735">
    <property type="entry name" value="NAD(P)-binding Rossmann-fold domains"/>
    <property type="match status" value="1"/>
</dbReference>
<name>A0A2A4FYX9_9SPHN</name>
<dbReference type="GO" id="GO:0016491">
    <property type="term" value="F:oxidoreductase activity"/>
    <property type="evidence" value="ECO:0007669"/>
    <property type="project" value="UniProtKB-KW"/>
</dbReference>
<keyword evidence="6" id="KW-1185">Reference proteome</keyword>
<dbReference type="Pfam" id="PF00106">
    <property type="entry name" value="adh_short"/>
    <property type="match status" value="1"/>
</dbReference>
<feature type="region of interest" description="Disordered" evidence="4">
    <location>
        <begin position="13"/>
        <end position="45"/>
    </location>
</feature>
<evidence type="ECO:0000256" key="4">
    <source>
        <dbReference type="SAM" id="MobiDB-lite"/>
    </source>
</evidence>
<dbReference type="InterPro" id="IPR020904">
    <property type="entry name" value="Sc_DH/Rdtase_CS"/>
</dbReference>
<evidence type="ECO:0000313" key="5">
    <source>
        <dbReference type="EMBL" id="PCE42956.1"/>
    </source>
</evidence>
<organism evidence="5 6">
    <name type="scientific">Rhizorhabdus dicambivorans</name>
    <dbReference type="NCBI Taxonomy" id="1850238"/>
    <lineage>
        <taxon>Bacteria</taxon>
        <taxon>Pseudomonadati</taxon>
        <taxon>Pseudomonadota</taxon>
        <taxon>Alphaproteobacteria</taxon>
        <taxon>Sphingomonadales</taxon>
        <taxon>Sphingomonadaceae</taxon>
        <taxon>Rhizorhabdus</taxon>
    </lineage>
</organism>
<dbReference type="OrthoDB" id="9804774at2"/>
<dbReference type="InterPro" id="IPR002347">
    <property type="entry name" value="SDR_fam"/>
</dbReference>
<dbReference type="PANTHER" id="PTHR45024">
    <property type="entry name" value="DEHYDROGENASES, SHORT CHAIN"/>
    <property type="match status" value="1"/>
</dbReference>
<evidence type="ECO:0000256" key="1">
    <source>
        <dbReference type="ARBA" id="ARBA00006484"/>
    </source>
</evidence>
<dbReference type="PRINTS" id="PR00081">
    <property type="entry name" value="GDHRDH"/>
</dbReference>
<evidence type="ECO:0000313" key="6">
    <source>
        <dbReference type="Proteomes" id="UP000218934"/>
    </source>
</evidence>
<dbReference type="InterPro" id="IPR051687">
    <property type="entry name" value="Peroxisomal_Beta-Oxidation"/>
</dbReference>
<dbReference type="EMBL" id="NWUF01000005">
    <property type="protein sequence ID" value="PCE42956.1"/>
    <property type="molecule type" value="Genomic_DNA"/>
</dbReference>
<dbReference type="PRINTS" id="PR00080">
    <property type="entry name" value="SDRFAMILY"/>
</dbReference>
<dbReference type="FunFam" id="3.40.50.720:FF:000084">
    <property type="entry name" value="Short-chain dehydrogenase reductase"/>
    <property type="match status" value="1"/>
</dbReference>
<comment type="similarity">
    <text evidence="1 3">Belongs to the short-chain dehydrogenases/reductases (SDR) family.</text>
</comment>
<gene>
    <name evidence="5" type="ORF">COO09_06520</name>
</gene>
<dbReference type="KEGG" id="rdi:CMV14_16735"/>
<evidence type="ECO:0000256" key="2">
    <source>
        <dbReference type="ARBA" id="ARBA00023002"/>
    </source>
</evidence>
<dbReference type="Gene3D" id="3.40.50.720">
    <property type="entry name" value="NAD(P)-binding Rossmann-like Domain"/>
    <property type="match status" value="2"/>
</dbReference>
<sequence>MCHFKQLVDFPDNRGSGLREKARSRRQTQSTAVDRVATPSQAAADRDWRDTLTEVRLDGRVALVTGAGRGLGRAHARLLAAHGARVVVNDPGVGLGGEGGDQAPARDVVAEIEAAGGSAVANFDTVATEDGARAMIRQAIDSFGRIDIVVNNAGNFYTRHGFDETSPESFAHIWQVHVIGSVNVIRAAWPHMVAQKYGRIINTASHTGYLGSRNNLEYSAAKAAIHGITRTLSLEAGDHNIAVNAIAPGAVTRPVRLIPGILDMMPAGAFEPELVAPTVVWLAHEDCKVTGEIFGVMAGTTTRIKVVETPGYCSRNPTPEAIRDAFEDVILDQRRFDAAGLVIGKEAELRGMDLVERFTAS</sequence>
<protein>
    <submittedName>
        <fullName evidence="5">Short-chain dehydrogenase</fullName>
    </submittedName>
</protein>